<keyword evidence="6" id="KW-1185">Reference proteome</keyword>
<dbReference type="PANTHER" id="PTHR30097:SF4">
    <property type="entry name" value="SLR6042 PROTEIN"/>
    <property type="match status" value="1"/>
</dbReference>
<name>A0A562T0D2_CHIJA</name>
<feature type="signal peptide" evidence="2">
    <location>
        <begin position="1"/>
        <end position="21"/>
    </location>
</feature>
<accession>A0A562T0D2</accession>
<dbReference type="Gene3D" id="2.40.50.100">
    <property type="match status" value="1"/>
</dbReference>
<dbReference type="Gene3D" id="6.10.140.730">
    <property type="match status" value="1"/>
</dbReference>
<dbReference type="GO" id="GO:0015679">
    <property type="term" value="P:plasma membrane copper ion transport"/>
    <property type="evidence" value="ECO:0007669"/>
    <property type="project" value="TreeGrafter"/>
</dbReference>
<evidence type="ECO:0000256" key="1">
    <source>
        <dbReference type="ARBA" id="ARBA00022448"/>
    </source>
</evidence>
<protein>
    <submittedName>
        <fullName evidence="5">HlyD family secretion protein</fullName>
    </submittedName>
</protein>
<sequence>MKKHYIVKTGTLLCVAALLLAACGQQEQAPSQDRHGAAHQYVTDTALAPLLQPVNEQVIAQIGAVRPEQGGGAITREIQGVAVYDTRSETSMAARVAGRIERLYIRYNYQPVRKGQLIMEIYSPELVAAQRELLYIAETGTDPALLGRARQRLLLLGMTAQQLEQVLRTKKPLYKVPLYSNANGYIIDKAARAATAAAVPAPSASGDGMGAMGAAPAMPAAPAAPAANTPVLLREGQYVSAGQSLFTIYKADKLVAEFALEPAIAAYIRKGLPVALQSLAGGGPEVSATIGLVQPVIRNGENFTLVRVYLSGQPFKAGALLKGQVAVPAPEGWWLPEAAVVQLGNRSVVFKKEGRVYRPVSFPAGLKANGRIQVPDSLAGWEVARNAYYLVDSESFIRTAAASQKQ</sequence>
<dbReference type="AlphaFoldDB" id="A0A562T0D2"/>
<feature type="domain" description="CusB-like barrel-sandwich hybrid" evidence="4">
    <location>
        <begin position="93"/>
        <end position="193"/>
    </location>
</feature>
<organism evidence="5 6">
    <name type="scientific">Chitinophaga japonensis</name>
    <name type="common">Flexibacter japonensis</name>
    <dbReference type="NCBI Taxonomy" id="104662"/>
    <lineage>
        <taxon>Bacteria</taxon>
        <taxon>Pseudomonadati</taxon>
        <taxon>Bacteroidota</taxon>
        <taxon>Chitinophagia</taxon>
        <taxon>Chitinophagales</taxon>
        <taxon>Chitinophagaceae</taxon>
        <taxon>Chitinophaga</taxon>
    </lineage>
</organism>
<evidence type="ECO:0000313" key="5">
    <source>
        <dbReference type="EMBL" id="TWI86987.1"/>
    </source>
</evidence>
<evidence type="ECO:0000259" key="4">
    <source>
        <dbReference type="Pfam" id="PF25919"/>
    </source>
</evidence>
<dbReference type="InterPro" id="IPR058790">
    <property type="entry name" value="BSH_CusB"/>
</dbReference>
<comment type="caution">
    <text evidence="5">The sequence shown here is derived from an EMBL/GenBank/DDBJ whole genome shotgun (WGS) entry which is preliminary data.</text>
</comment>
<evidence type="ECO:0000256" key="2">
    <source>
        <dbReference type="SAM" id="SignalP"/>
    </source>
</evidence>
<feature type="chain" id="PRO_5021897331" evidence="2">
    <location>
        <begin position="22"/>
        <end position="406"/>
    </location>
</feature>
<evidence type="ECO:0000259" key="3">
    <source>
        <dbReference type="Pfam" id="PF25869"/>
    </source>
</evidence>
<dbReference type="OrthoDB" id="9806939at2"/>
<dbReference type="Proteomes" id="UP000316778">
    <property type="component" value="Unassembled WGS sequence"/>
</dbReference>
<dbReference type="EMBL" id="VLLG01000004">
    <property type="protein sequence ID" value="TWI86987.1"/>
    <property type="molecule type" value="Genomic_DNA"/>
</dbReference>
<feature type="domain" description="CusB-like three alpha-helical bundle" evidence="3">
    <location>
        <begin position="125"/>
        <end position="172"/>
    </location>
</feature>
<keyword evidence="2" id="KW-0732">Signal</keyword>
<dbReference type="PANTHER" id="PTHR30097">
    <property type="entry name" value="CATION EFFLUX SYSTEM PROTEIN CUSB"/>
    <property type="match status" value="1"/>
</dbReference>
<dbReference type="GO" id="GO:0060003">
    <property type="term" value="P:copper ion export"/>
    <property type="evidence" value="ECO:0007669"/>
    <property type="project" value="TreeGrafter"/>
</dbReference>
<keyword evidence="1" id="KW-0813">Transport</keyword>
<proteinExistence type="predicted"/>
<reference evidence="5 6" key="1">
    <citation type="journal article" date="2013" name="Stand. Genomic Sci.">
        <title>Genomic Encyclopedia of Type Strains, Phase I: The one thousand microbial genomes (KMG-I) project.</title>
        <authorList>
            <person name="Kyrpides N.C."/>
            <person name="Woyke T."/>
            <person name="Eisen J.A."/>
            <person name="Garrity G."/>
            <person name="Lilburn T.G."/>
            <person name="Beck B.J."/>
            <person name="Whitman W.B."/>
            <person name="Hugenholtz P."/>
            <person name="Klenk H.P."/>
        </authorList>
    </citation>
    <scope>NUCLEOTIDE SEQUENCE [LARGE SCALE GENOMIC DNA]</scope>
    <source>
        <strain evidence="5 6">DSM 13484</strain>
    </source>
</reference>
<evidence type="ECO:0000313" key="6">
    <source>
        <dbReference type="Proteomes" id="UP000316778"/>
    </source>
</evidence>
<dbReference type="PROSITE" id="PS51257">
    <property type="entry name" value="PROKAR_LIPOPROTEIN"/>
    <property type="match status" value="1"/>
</dbReference>
<dbReference type="Pfam" id="PF25869">
    <property type="entry name" value="3HB_CusB"/>
    <property type="match status" value="1"/>
</dbReference>
<dbReference type="InterPro" id="IPR058791">
    <property type="entry name" value="3HB_CusB"/>
</dbReference>
<dbReference type="RefSeq" id="WP_145717215.1">
    <property type="nucleotide sequence ID" value="NZ_BAAAFY010000004.1"/>
</dbReference>
<gene>
    <name evidence="5" type="ORF">LX66_4254</name>
</gene>
<dbReference type="InterPro" id="IPR051909">
    <property type="entry name" value="MFP_Cation_Efflux"/>
</dbReference>
<dbReference type="GO" id="GO:0030313">
    <property type="term" value="C:cell envelope"/>
    <property type="evidence" value="ECO:0007669"/>
    <property type="project" value="TreeGrafter"/>
</dbReference>
<dbReference type="Pfam" id="PF25919">
    <property type="entry name" value="BSH_CusB"/>
    <property type="match status" value="1"/>
</dbReference>